<accession>X1AJB0</accession>
<sequence>MPLKLSFMGKEELKRAMGDLDGYEILDSLPLPEDFETLDLDELEIIAKAKREESR</sequence>
<gene>
    <name evidence="1" type="ORF">S01H4_07222</name>
</gene>
<dbReference type="AlphaFoldDB" id="X1AJB0"/>
<comment type="caution">
    <text evidence="1">The sequence shown here is derived from an EMBL/GenBank/DDBJ whole genome shotgun (WGS) entry which is preliminary data.</text>
</comment>
<reference evidence="1" key="1">
    <citation type="journal article" date="2014" name="Front. Microbiol.">
        <title>High frequency of phylogenetically diverse reductive dehalogenase-homologous genes in deep subseafloor sedimentary metagenomes.</title>
        <authorList>
            <person name="Kawai M."/>
            <person name="Futagami T."/>
            <person name="Toyoda A."/>
            <person name="Takaki Y."/>
            <person name="Nishi S."/>
            <person name="Hori S."/>
            <person name="Arai W."/>
            <person name="Tsubouchi T."/>
            <person name="Morono Y."/>
            <person name="Uchiyama I."/>
            <person name="Ito T."/>
            <person name="Fujiyama A."/>
            <person name="Inagaki F."/>
            <person name="Takami H."/>
        </authorList>
    </citation>
    <scope>NUCLEOTIDE SEQUENCE</scope>
    <source>
        <strain evidence="1">Expedition CK06-06</strain>
    </source>
</reference>
<protein>
    <submittedName>
        <fullName evidence="1">Uncharacterized protein</fullName>
    </submittedName>
</protein>
<organism evidence="1">
    <name type="scientific">marine sediment metagenome</name>
    <dbReference type="NCBI Taxonomy" id="412755"/>
    <lineage>
        <taxon>unclassified sequences</taxon>
        <taxon>metagenomes</taxon>
        <taxon>ecological metagenomes</taxon>
    </lineage>
</organism>
<evidence type="ECO:0000313" key="1">
    <source>
        <dbReference type="EMBL" id="GAG60036.1"/>
    </source>
</evidence>
<name>X1AJB0_9ZZZZ</name>
<proteinExistence type="predicted"/>
<dbReference type="EMBL" id="BART01002340">
    <property type="protein sequence ID" value="GAG60036.1"/>
    <property type="molecule type" value="Genomic_DNA"/>
</dbReference>